<dbReference type="InterPro" id="IPR032477">
    <property type="entry name" value="Glyco_hydro_64"/>
</dbReference>
<dbReference type="Gene3D" id="2.80.10.50">
    <property type="match status" value="1"/>
</dbReference>
<dbReference type="InterPro" id="IPR042517">
    <property type="entry name" value="Glyco_hydro_64_N_2"/>
</dbReference>
<dbReference type="InterPro" id="IPR006311">
    <property type="entry name" value="TAT_signal"/>
</dbReference>
<dbReference type="PROSITE" id="PS51318">
    <property type="entry name" value="TAT"/>
    <property type="match status" value="1"/>
</dbReference>
<comment type="caution">
    <text evidence="5">The sequence shown here is derived from an EMBL/GenBank/DDBJ whole genome shotgun (WGS) entry which is preliminary data.</text>
</comment>
<dbReference type="PANTHER" id="PTHR38165:SF1">
    <property type="entry name" value="GLUCANASE B"/>
    <property type="match status" value="1"/>
</dbReference>
<dbReference type="SUPFAM" id="SSF50370">
    <property type="entry name" value="Ricin B-like lectins"/>
    <property type="match status" value="1"/>
</dbReference>
<reference evidence="6" key="1">
    <citation type="journal article" date="2019" name="Int. J. Syst. Evol. Microbiol.">
        <title>The Global Catalogue of Microorganisms (GCM) 10K type strain sequencing project: providing services to taxonomists for standard genome sequencing and annotation.</title>
        <authorList>
            <consortium name="The Broad Institute Genomics Platform"/>
            <consortium name="The Broad Institute Genome Sequencing Center for Infectious Disease"/>
            <person name="Wu L."/>
            <person name="Ma J."/>
        </authorList>
    </citation>
    <scope>NUCLEOTIDE SEQUENCE [LARGE SCALE GENOMIC DNA]</scope>
    <source>
        <strain evidence="6">NBRC 106348</strain>
    </source>
</reference>
<dbReference type="Pfam" id="PF00652">
    <property type="entry name" value="Ricin_B_lectin"/>
    <property type="match status" value="1"/>
</dbReference>
<dbReference type="EMBL" id="BSUK01000001">
    <property type="protein sequence ID" value="GMA22567.1"/>
    <property type="molecule type" value="Genomic_DNA"/>
</dbReference>
<dbReference type="Pfam" id="PF16483">
    <property type="entry name" value="Glyco_hydro_64"/>
    <property type="match status" value="1"/>
</dbReference>
<dbReference type="Proteomes" id="UP001157091">
    <property type="component" value="Unassembled WGS sequence"/>
</dbReference>
<dbReference type="Gene3D" id="2.60.110.10">
    <property type="entry name" value="Thaumatin"/>
    <property type="match status" value="1"/>
</dbReference>
<name>A0ABQ6HWQ0_9MICO</name>
<feature type="chain" id="PRO_5046259953" description="GH64 domain-containing protein" evidence="3">
    <location>
        <begin position="31"/>
        <end position="553"/>
    </location>
</feature>
<dbReference type="InterPro" id="IPR000772">
    <property type="entry name" value="Ricin_B_lectin"/>
</dbReference>
<dbReference type="InterPro" id="IPR037398">
    <property type="entry name" value="Glyco_hydro_64_fam"/>
</dbReference>
<comment type="similarity">
    <text evidence="1">Belongs to the glycosyl hydrolase 64 family.</text>
</comment>
<feature type="signal peptide" evidence="3">
    <location>
        <begin position="1"/>
        <end position="30"/>
    </location>
</feature>
<evidence type="ECO:0000313" key="5">
    <source>
        <dbReference type="EMBL" id="GMA22567.1"/>
    </source>
</evidence>
<dbReference type="SMART" id="SM00458">
    <property type="entry name" value="RICIN"/>
    <property type="match status" value="1"/>
</dbReference>
<organism evidence="5 6">
    <name type="scientific">Luteimicrobium album</name>
    <dbReference type="NCBI Taxonomy" id="1054550"/>
    <lineage>
        <taxon>Bacteria</taxon>
        <taxon>Bacillati</taxon>
        <taxon>Actinomycetota</taxon>
        <taxon>Actinomycetes</taxon>
        <taxon>Micrococcales</taxon>
        <taxon>Luteimicrobium</taxon>
    </lineage>
</organism>
<dbReference type="InterPro" id="IPR035992">
    <property type="entry name" value="Ricin_B-like_lectins"/>
</dbReference>
<keyword evidence="6" id="KW-1185">Reference proteome</keyword>
<feature type="domain" description="GH64" evidence="4">
    <location>
        <begin position="32"/>
        <end position="393"/>
    </location>
</feature>
<gene>
    <name evidence="5" type="ORF">GCM10025864_03260</name>
</gene>
<feature type="compositionally biased region" description="Gly residues" evidence="2">
    <location>
        <begin position="403"/>
        <end position="425"/>
    </location>
</feature>
<dbReference type="InterPro" id="IPR037176">
    <property type="entry name" value="Osmotin/thaumatin-like_sf"/>
</dbReference>
<dbReference type="PANTHER" id="PTHR38165">
    <property type="match status" value="1"/>
</dbReference>
<evidence type="ECO:0000313" key="6">
    <source>
        <dbReference type="Proteomes" id="UP001157091"/>
    </source>
</evidence>
<accession>A0ABQ6HWQ0</accession>
<dbReference type="PROSITE" id="PS50231">
    <property type="entry name" value="RICIN_B_LECTIN"/>
    <property type="match status" value="1"/>
</dbReference>
<proteinExistence type="inferred from homology"/>
<dbReference type="CDD" id="cd23451">
    <property type="entry name" value="beta-trefoil_Ricin_laminarinase"/>
    <property type="match status" value="1"/>
</dbReference>
<sequence length="553" mass="57817">MRSIRRLVTAALGAAALLAGALVGLAPAHAAPSTIPFTITNDSGRGDAVYVYVLGHQLSAPDVDGWFDASGHFTPWGDAGPTPVRIDDSAVRIAGPANRQSKTITLAQMSGRIYFSYGQPLHLFKVNNSKFVQPSLDNPQDENANVDFNWSELTFDAGGLWINSTQVDMFGSPYQVGAKDGAGTIHSEGRLKTDGFQHVVDAVRSAGWNASVVESGGSVLRVLSPGHSLSRGLSGSLLDSSINDAWSYYTSHDLVFVPYEDQPSNQFVGRVGGDGVMHVRDGAGNEVSAIAKPSTSDALLCNGALADHNAVDGVIKRTICADLHRSVLSNPGTHPITNVDAFYQANPTNLYSKAIHAQMVDAKAYGFPYDDVTHQESLVHQPDVTAAYMQLDPRTGSAPALGESGGGTDPGDGGTTDPGSGGLPVGSGAITSVGHNLCVDVPWANPADSTQVQIASCSGNGAQTWSRGSDGTVRALGACLDVRGSGTADGTVVQVYHCNGTGAQQWVYDAGSQALRNPQSGKCLDVPNGQFNDGQLLRLWTCNASAAQRWALG</sequence>
<evidence type="ECO:0000259" key="4">
    <source>
        <dbReference type="PROSITE" id="PS52006"/>
    </source>
</evidence>
<keyword evidence="1" id="KW-0326">Glycosidase</keyword>
<evidence type="ECO:0000256" key="3">
    <source>
        <dbReference type="SAM" id="SignalP"/>
    </source>
</evidence>
<dbReference type="PROSITE" id="PS52006">
    <property type="entry name" value="GH64"/>
    <property type="match status" value="1"/>
</dbReference>
<protein>
    <recommendedName>
        <fullName evidence="4">GH64 domain-containing protein</fullName>
    </recommendedName>
</protein>
<dbReference type="Gene3D" id="3.30.920.50">
    <property type="entry name" value="Beta-1,3-glucanase, C-terminal domain"/>
    <property type="match status" value="1"/>
</dbReference>
<keyword evidence="1" id="KW-0378">Hydrolase</keyword>
<evidence type="ECO:0000256" key="2">
    <source>
        <dbReference type="SAM" id="MobiDB-lite"/>
    </source>
</evidence>
<feature type="active site" description="Proton acceptor" evidence="1">
    <location>
        <position position="168"/>
    </location>
</feature>
<evidence type="ECO:0000256" key="1">
    <source>
        <dbReference type="PROSITE-ProRule" id="PRU01350"/>
    </source>
</evidence>
<keyword evidence="3" id="KW-0732">Signal</keyword>
<feature type="active site" description="Proton donor" evidence="1">
    <location>
        <position position="152"/>
    </location>
</feature>
<feature type="region of interest" description="Disordered" evidence="2">
    <location>
        <begin position="394"/>
        <end position="426"/>
    </location>
</feature>